<evidence type="ECO:0000313" key="1">
    <source>
        <dbReference type="EMBL" id="OHB05232.1"/>
    </source>
</evidence>
<comment type="caution">
    <text evidence="1">The sequence shown here is derived from an EMBL/GenBank/DDBJ whole genome shotgun (WGS) entry which is preliminary data.</text>
</comment>
<accession>A0A1G2U8A1</accession>
<protein>
    <submittedName>
        <fullName evidence="1">Uncharacterized protein</fullName>
    </submittedName>
</protein>
<organism evidence="1 2">
    <name type="scientific">Candidatus Zambryskibacteria bacterium RIFCSPLOWO2_01_FULL_45_43</name>
    <dbReference type="NCBI Taxonomy" id="1802762"/>
    <lineage>
        <taxon>Bacteria</taxon>
        <taxon>Candidatus Zambryskiibacteriota</taxon>
    </lineage>
</organism>
<dbReference type="AlphaFoldDB" id="A0A1G2U8A1"/>
<sequence length="112" mass="12588">MNTPQKVADQIKALLDELVSMTGEKAVAKAGAKRAVSTLAPKGASGALKILTDDGFFDTPQDISKIMEKLKEIGRYYPQTSVSMNLLNLTKRREFNRIKDKETKNWLYVLRK</sequence>
<gene>
    <name evidence="1" type="ORF">A3B16_02025</name>
</gene>
<proteinExistence type="predicted"/>
<evidence type="ECO:0000313" key="2">
    <source>
        <dbReference type="Proteomes" id="UP000177722"/>
    </source>
</evidence>
<name>A0A1G2U8A1_9BACT</name>
<dbReference type="Proteomes" id="UP000177722">
    <property type="component" value="Unassembled WGS sequence"/>
</dbReference>
<reference evidence="1 2" key="1">
    <citation type="journal article" date="2016" name="Nat. Commun.">
        <title>Thousands of microbial genomes shed light on interconnected biogeochemical processes in an aquifer system.</title>
        <authorList>
            <person name="Anantharaman K."/>
            <person name="Brown C.T."/>
            <person name="Hug L.A."/>
            <person name="Sharon I."/>
            <person name="Castelle C.J."/>
            <person name="Probst A.J."/>
            <person name="Thomas B.C."/>
            <person name="Singh A."/>
            <person name="Wilkins M.J."/>
            <person name="Karaoz U."/>
            <person name="Brodie E.L."/>
            <person name="Williams K.H."/>
            <person name="Hubbard S.S."/>
            <person name="Banfield J.F."/>
        </authorList>
    </citation>
    <scope>NUCLEOTIDE SEQUENCE [LARGE SCALE GENOMIC DNA]</scope>
</reference>
<dbReference type="EMBL" id="MHWF01000024">
    <property type="protein sequence ID" value="OHB05232.1"/>
    <property type="molecule type" value="Genomic_DNA"/>
</dbReference>